<keyword evidence="1" id="KW-0802">TPR repeat</keyword>
<gene>
    <name evidence="4" type="ORF">Scep_029908</name>
</gene>
<organism evidence="4 5">
    <name type="scientific">Stephania cephalantha</name>
    <dbReference type="NCBI Taxonomy" id="152367"/>
    <lineage>
        <taxon>Eukaryota</taxon>
        <taxon>Viridiplantae</taxon>
        <taxon>Streptophyta</taxon>
        <taxon>Embryophyta</taxon>
        <taxon>Tracheophyta</taxon>
        <taxon>Spermatophyta</taxon>
        <taxon>Magnoliopsida</taxon>
        <taxon>Ranunculales</taxon>
        <taxon>Menispermaceae</taxon>
        <taxon>Menispermoideae</taxon>
        <taxon>Cissampelideae</taxon>
        <taxon>Stephania</taxon>
    </lineage>
</organism>
<comment type="caution">
    <text evidence="4">The sequence shown here is derived from an EMBL/GenBank/DDBJ whole genome shotgun (WGS) entry which is preliminary data.</text>
</comment>
<evidence type="ECO:0000313" key="4">
    <source>
        <dbReference type="EMBL" id="KAK9083437.1"/>
    </source>
</evidence>
<reference evidence="4 5" key="1">
    <citation type="submission" date="2024-01" db="EMBL/GenBank/DDBJ databases">
        <title>Genome assemblies of Stephania.</title>
        <authorList>
            <person name="Yang L."/>
        </authorList>
    </citation>
    <scope>NUCLEOTIDE SEQUENCE [LARGE SCALE GENOMIC DNA]</scope>
    <source>
        <strain evidence="4">JXDWG</strain>
        <tissue evidence="4">Leaf</tissue>
    </source>
</reference>
<keyword evidence="5" id="KW-1185">Reference proteome</keyword>
<dbReference type="Proteomes" id="UP001419268">
    <property type="component" value="Unassembled WGS sequence"/>
</dbReference>
<dbReference type="Pfam" id="PF13432">
    <property type="entry name" value="TPR_16"/>
    <property type="match status" value="1"/>
</dbReference>
<feature type="region of interest" description="Disordered" evidence="2">
    <location>
        <begin position="75"/>
        <end position="125"/>
    </location>
</feature>
<dbReference type="GO" id="GO:0005737">
    <property type="term" value="C:cytoplasm"/>
    <property type="evidence" value="ECO:0007669"/>
    <property type="project" value="TreeGrafter"/>
</dbReference>
<dbReference type="Pfam" id="PF00085">
    <property type="entry name" value="Thioredoxin"/>
    <property type="match status" value="1"/>
</dbReference>
<feature type="region of interest" description="Disordered" evidence="2">
    <location>
        <begin position="206"/>
        <end position="226"/>
    </location>
</feature>
<dbReference type="CDD" id="cd02947">
    <property type="entry name" value="TRX_family"/>
    <property type="match status" value="1"/>
</dbReference>
<sequence>MSMSTEVVEDLSPKKYVGCGLFHGVRLGGNFLKHRRTASMSSFPIPKSNSLSKSNQMPVGSDEFLYLDTSNMVEAPDKPMAKPTSSTTTHPDTRHYRRSSLPSSYSSFSNGSMAHGGGYRRRAPLPKETININSELDSLITDHQQARECSSLIRASSGNVMLLRQFGNLRPPGTSNPNTHNYYNSINNNVHNTSNPSIRRDACDDSIPKGKYASRNGNSIGNGVNQAEYPGRWRRAISKGLDAEKLKTMGNEEFKKGRLIEALALYDRAIAVNPEMATCRNNKGIVLASMNRLLEAVFECREAVRIDPSYRRAHHCLGALYLRLGEPEKSLEHFKLSGQEAKNDEIAKAEELQRYINKFNEAKKQNNWMTMLKEAEHAISSGADSALQVFIFKAEALLKLHRHEEASKTLNKAPNFALDDCTKFYGSIGHAKLLSVQAQVEMSDGRFDEAVASSQQAFRLYPSDRDLDTLVRRARAASWARTNGNELFKIGKYKEACVAYTHGLEHDPLNSILLCNRASCRFKLNHFEMASDDCTKALIVCPTYSGARLRRADCKAKMECWEAAIRDYEMVMRDIPGDEAAAKALFEAQLELRNERGEDISHMRFVADVISITGIDNFKQLIFEGMSVVLFNNSFEDNQLSDLLEQLCRRYLLVNFLKVDVEDHPNLIKQEGVSSIPAFKIYKNGLRLKEILGYNHDSLEGFIKFYSN</sequence>
<dbReference type="InterPro" id="IPR036249">
    <property type="entry name" value="Thioredoxin-like_sf"/>
</dbReference>
<dbReference type="Gene3D" id="3.40.30.10">
    <property type="entry name" value="Glutaredoxin"/>
    <property type="match status" value="1"/>
</dbReference>
<dbReference type="PANTHER" id="PTHR46050:SF7">
    <property type="entry name" value="TETRATRICOPEPTIDE REPEAT (TPR)-LIKE SUPERFAMILY PROTEIN"/>
    <property type="match status" value="1"/>
</dbReference>
<evidence type="ECO:0000259" key="3">
    <source>
        <dbReference type="Pfam" id="PF00085"/>
    </source>
</evidence>
<dbReference type="SUPFAM" id="SSF52833">
    <property type="entry name" value="Thioredoxin-like"/>
    <property type="match status" value="1"/>
</dbReference>
<dbReference type="EMBL" id="JBBNAG010000013">
    <property type="protein sequence ID" value="KAK9083437.1"/>
    <property type="molecule type" value="Genomic_DNA"/>
</dbReference>
<feature type="compositionally biased region" description="Polar residues" evidence="2">
    <location>
        <begin position="215"/>
        <end position="225"/>
    </location>
</feature>
<protein>
    <recommendedName>
        <fullName evidence="3">Thioredoxin domain-containing protein</fullName>
    </recommendedName>
</protein>
<feature type="domain" description="Thioredoxin" evidence="3">
    <location>
        <begin position="640"/>
        <end position="704"/>
    </location>
</feature>
<evidence type="ECO:0000313" key="5">
    <source>
        <dbReference type="Proteomes" id="UP001419268"/>
    </source>
</evidence>
<evidence type="ECO:0000256" key="1">
    <source>
        <dbReference type="PROSITE-ProRule" id="PRU00339"/>
    </source>
</evidence>
<dbReference type="PROSITE" id="PS50005">
    <property type="entry name" value="TPR"/>
    <property type="match status" value="1"/>
</dbReference>
<proteinExistence type="predicted"/>
<feature type="compositionally biased region" description="Low complexity" evidence="2">
    <location>
        <begin position="99"/>
        <end position="112"/>
    </location>
</feature>
<dbReference type="AlphaFoldDB" id="A0AAP0E270"/>
<evidence type="ECO:0000256" key="2">
    <source>
        <dbReference type="SAM" id="MobiDB-lite"/>
    </source>
</evidence>
<dbReference type="Gene3D" id="1.25.40.10">
    <property type="entry name" value="Tetratricopeptide repeat domain"/>
    <property type="match status" value="1"/>
</dbReference>
<accession>A0AAP0E270</accession>
<feature type="repeat" description="TPR" evidence="1">
    <location>
        <begin position="243"/>
        <end position="276"/>
    </location>
</feature>
<dbReference type="SUPFAM" id="SSF48452">
    <property type="entry name" value="TPR-like"/>
    <property type="match status" value="2"/>
</dbReference>
<dbReference type="GO" id="GO:0006950">
    <property type="term" value="P:response to stress"/>
    <property type="evidence" value="ECO:0007669"/>
    <property type="project" value="UniProtKB-ARBA"/>
</dbReference>
<dbReference type="InterPro" id="IPR011990">
    <property type="entry name" value="TPR-like_helical_dom_sf"/>
</dbReference>
<dbReference type="SMART" id="SM00028">
    <property type="entry name" value="TPR"/>
    <property type="match status" value="8"/>
</dbReference>
<dbReference type="InterPro" id="IPR044534">
    <property type="entry name" value="TTL1-4"/>
</dbReference>
<name>A0AAP0E270_9MAGN</name>
<dbReference type="InterPro" id="IPR013766">
    <property type="entry name" value="Thioredoxin_domain"/>
</dbReference>
<dbReference type="PANTHER" id="PTHR46050">
    <property type="entry name" value="TPR REPEAT-CONTAINING THIOREDOXIN"/>
    <property type="match status" value="1"/>
</dbReference>
<dbReference type="InterPro" id="IPR019734">
    <property type="entry name" value="TPR_rpt"/>
</dbReference>